<dbReference type="Pfam" id="PF04119">
    <property type="entry name" value="HSP9_HSP12"/>
    <property type="match status" value="1"/>
</dbReference>
<keyword evidence="2" id="KW-0732">Signal</keyword>
<feature type="compositionally biased region" description="Polar residues" evidence="1">
    <location>
        <begin position="58"/>
        <end position="71"/>
    </location>
</feature>
<dbReference type="EMBL" id="JAPEIS010000004">
    <property type="protein sequence ID" value="KAJ8067430.1"/>
    <property type="molecule type" value="Genomic_DNA"/>
</dbReference>
<evidence type="ECO:0000256" key="1">
    <source>
        <dbReference type="SAM" id="MobiDB-lite"/>
    </source>
</evidence>
<dbReference type="PIRSF" id="PIRSF002590">
    <property type="entry name" value="HSP9/HSP12_fun"/>
    <property type="match status" value="1"/>
</dbReference>
<organism evidence="3 4">
    <name type="scientific">Sclerotinia nivalis</name>
    <dbReference type="NCBI Taxonomy" id="352851"/>
    <lineage>
        <taxon>Eukaryota</taxon>
        <taxon>Fungi</taxon>
        <taxon>Dikarya</taxon>
        <taxon>Ascomycota</taxon>
        <taxon>Pezizomycotina</taxon>
        <taxon>Leotiomycetes</taxon>
        <taxon>Helotiales</taxon>
        <taxon>Sclerotiniaceae</taxon>
        <taxon>Sclerotinia</taxon>
    </lineage>
</organism>
<evidence type="ECO:0000313" key="4">
    <source>
        <dbReference type="Proteomes" id="UP001152300"/>
    </source>
</evidence>
<gene>
    <name evidence="3" type="ORF">OCU04_004776</name>
</gene>
<feature type="compositionally biased region" description="Polar residues" evidence="1">
    <location>
        <begin position="92"/>
        <end position="121"/>
    </location>
</feature>
<feature type="chain" id="PRO_5040957279" evidence="2">
    <location>
        <begin position="17"/>
        <end position="121"/>
    </location>
</feature>
<feature type="signal peptide" evidence="2">
    <location>
        <begin position="1"/>
        <end position="16"/>
    </location>
</feature>
<dbReference type="Proteomes" id="UP001152300">
    <property type="component" value="Unassembled WGS sequence"/>
</dbReference>
<protein>
    <submittedName>
        <fullName evidence="3">Uncharacterized protein</fullName>
    </submittedName>
</protein>
<dbReference type="Gene3D" id="6.10.280.100">
    <property type="match status" value="1"/>
</dbReference>
<proteinExistence type="predicted"/>
<dbReference type="AlphaFoldDB" id="A0A9X0AR46"/>
<accession>A0A9X0AR46</accession>
<evidence type="ECO:0000256" key="2">
    <source>
        <dbReference type="SAM" id="SignalP"/>
    </source>
</evidence>
<sequence>MVFYLVTLLDPWLVSSFIPILSVGEQVSEKITPDSQKSTTDKIGENISGGADKAASAVQPSDQKSTTQQVTDKTRSGADDAQSQGKGILGSVSDTAGNAANTVSDTLSNTASSLTGNKDTK</sequence>
<feature type="region of interest" description="Disordered" evidence="1">
    <location>
        <begin position="28"/>
        <end position="121"/>
    </location>
</feature>
<comment type="caution">
    <text evidence="3">The sequence shown here is derived from an EMBL/GenBank/DDBJ whole genome shotgun (WGS) entry which is preliminary data.</text>
</comment>
<dbReference type="OrthoDB" id="2348401at2759"/>
<name>A0A9X0AR46_9HELO</name>
<evidence type="ECO:0000313" key="3">
    <source>
        <dbReference type="EMBL" id="KAJ8067430.1"/>
    </source>
</evidence>
<reference evidence="3" key="1">
    <citation type="submission" date="2022-11" db="EMBL/GenBank/DDBJ databases">
        <title>Genome Resource of Sclerotinia nivalis Strain SnTB1, a Plant Pathogen Isolated from American Ginseng.</title>
        <authorList>
            <person name="Fan S."/>
        </authorList>
    </citation>
    <scope>NUCLEOTIDE SEQUENCE</scope>
    <source>
        <strain evidence="3">SnTB1</strain>
    </source>
</reference>
<dbReference type="InterPro" id="IPR007250">
    <property type="entry name" value="HSP9_HSP12"/>
</dbReference>
<keyword evidence="4" id="KW-1185">Reference proteome</keyword>